<dbReference type="Proteomes" id="UP001501586">
    <property type="component" value="Unassembled WGS sequence"/>
</dbReference>
<reference evidence="3" key="1">
    <citation type="journal article" date="2019" name="Int. J. Syst. Evol. Microbiol.">
        <title>The Global Catalogue of Microorganisms (GCM) 10K type strain sequencing project: providing services to taxonomists for standard genome sequencing and annotation.</title>
        <authorList>
            <consortium name="The Broad Institute Genomics Platform"/>
            <consortium name="The Broad Institute Genome Sequencing Center for Infectious Disease"/>
            <person name="Wu L."/>
            <person name="Ma J."/>
        </authorList>
    </citation>
    <scope>NUCLEOTIDE SEQUENCE [LARGE SCALE GENOMIC DNA]</scope>
    <source>
        <strain evidence="3">JCM 17458</strain>
    </source>
</reference>
<feature type="region of interest" description="Disordered" evidence="1">
    <location>
        <begin position="46"/>
        <end position="66"/>
    </location>
</feature>
<protein>
    <submittedName>
        <fullName evidence="2">Uncharacterized protein</fullName>
    </submittedName>
</protein>
<feature type="compositionally biased region" description="Gly residues" evidence="1">
    <location>
        <begin position="52"/>
        <end position="63"/>
    </location>
</feature>
<gene>
    <name evidence="2" type="ORF">GCM10022261_11400</name>
</gene>
<feature type="region of interest" description="Disordered" evidence="1">
    <location>
        <begin position="177"/>
        <end position="239"/>
    </location>
</feature>
<proteinExistence type="predicted"/>
<organism evidence="2 3">
    <name type="scientific">Brevibacterium daeguense</name>
    <dbReference type="NCBI Taxonomy" id="909936"/>
    <lineage>
        <taxon>Bacteria</taxon>
        <taxon>Bacillati</taxon>
        <taxon>Actinomycetota</taxon>
        <taxon>Actinomycetes</taxon>
        <taxon>Micrococcales</taxon>
        <taxon>Brevibacteriaceae</taxon>
        <taxon>Brevibacterium</taxon>
    </lineage>
</organism>
<feature type="compositionally biased region" description="Low complexity" evidence="1">
    <location>
        <begin position="188"/>
        <end position="203"/>
    </location>
</feature>
<accession>A0ABP8EI42</accession>
<comment type="caution">
    <text evidence="2">The sequence shown here is derived from an EMBL/GenBank/DDBJ whole genome shotgun (WGS) entry which is preliminary data.</text>
</comment>
<keyword evidence="3" id="KW-1185">Reference proteome</keyword>
<evidence type="ECO:0000313" key="2">
    <source>
        <dbReference type="EMBL" id="GAA4283609.1"/>
    </source>
</evidence>
<evidence type="ECO:0000313" key="3">
    <source>
        <dbReference type="Proteomes" id="UP001501586"/>
    </source>
</evidence>
<sequence>MTRWIPFGADSVLDLPADLYRAWPADLRPTTVSCAVDLGRDGAGVRARDGAGASGEDGAGVPGALGLDDGQTDLSQDWVTRAAVILAAGPVQAAFHIATDQLRIVIGAAVLGTGCCAVLRWHPWEGASAESSPVDPASGYLLGRIDAASALPDLIAGLVPAGAVTVLGACGLRSPDGQGSGEPVSSVSGHSRASAAGDAGGRSWLLHDCPGCPHGGDPDAEAQSAAPSGGHDAAGGMRERVRQRVRADLLRSCLVAASAGGALRPHVSAGTTRAAEDGHGP</sequence>
<evidence type="ECO:0000256" key="1">
    <source>
        <dbReference type="SAM" id="MobiDB-lite"/>
    </source>
</evidence>
<dbReference type="EMBL" id="BAABAZ010000004">
    <property type="protein sequence ID" value="GAA4283609.1"/>
    <property type="molecule type" value="Genomic_DNA"/>
</dbReference>
<dbReference type="RefSeq" id="WP_236863692.1">
    <property type="nucleotide sequence ID" value="NZ_BAABAZ010000004.1"/>
</dbReference>
<name>A0ABP8EI42_9MICO</name>